<feature type="transmembrane region" description="Helical" evidence="1">
    <location>
        <begin position="171"/>
        <end position="189"/>
    </location>
</feature>
<dbReference type="KEGG" id="smag:AN936_10305"/>
<sequence length="233" mass="25790">MTADCAHRRVGRYCPDCGKDLQPQPIDRRTVMSELAENWWEKGVLHTLIGLFRQPGALIRRYIESDRDILVKAVPYIAVALALNYALRARFLPGSTTTELSVIETLQQEPLVIPLLSALISALVLHFVFYRGGSAGLFGTMVMRLYVLAQATLLVVAVDLAMQLFLTDRSIGRNLTRLAFGLGFTIFAVRQYYAGEGRGGWIRAIAAILCGELALILFVYMPAAMIEQAGLLD</sequence>
<gene>
    <name evidence="2" type="ORF">AN936_10305</name>
</gene>
<dbReference type="EMBL" id="CP012700">
    <property type="protein sequence ID" value="ALH80747.1"/>
    <property type="molecule type" value="Genomic_DNA"/>
</dbReference>
<accession>A0A0N7GSH7</accession>
<dbReference type="Proteomes" id="UP000058074">
    <property type="component" value="Chromosome"/>
</dbReference>
<keyword evidence="1" id="KW-0812">Transmembrane</keyword>
<evidence type="ECO:0008006" key="4">
    <source>
        <dbReference type="Google" id="ProtNLM"/>
    </source>
</evidence>
<keyword evidence="1" id="KW-0472">Membrane</keyword>
<feature type="transmembrane region" description="Helical" evidence="1">
    <location>
        <begin position="111"/>
        <end position="130"/>
    </location>
</feature>
<feature type="transmembrane region" description="Helical" evidence="1">
    <location>
        <begin position="201"/>
        <end position="223"/>
    </location>
</feature>
<proteinExistence type="predicted"/>
<evidence type="ECO:0000313" key="2">
    <source>
        <dbReference type="EMBL" id="ALH80747.1"/>
    </source>
</evidence>
<protein>
    <recommendedName>
        <fullName evidence="4">DUF3667 domain-containing protein</fullName>
    </recommendedName>
</protein>
<evidence type="ECO:0000256" key="1">
    <source>
        <dbReference type="SAM" id="Phobius"/>
    </source>
</evidence>
<dbReference type="PATRIC" id="fig|33050.5.peg.2130"/>
<feature type="transmembrane region" description="Helical" evidence="1">
    <location>
        <begin position="69"/>
        <end position="91"/>
    </location>
</feature>
<evidence type="ECO:0000313" key="3">
    <source>
        <dbReference type="Proteomes" id="UP000058074"/>
    </source>
</evidence>
<organism evidence="2 3">
    <name type="scientific">Sphingopyxis macrogoltabida</name>
    <name type="common">Sphingomonas macrogoltabidus</name>
    <dbReference type="NCBI Taxonomy" id="33050"/>
    <lineage>
        <taxon>Bacteria</taxon>
        <taxon>Pseudomonadati</taxon>
        <taxon>Pseudomonadota</taxon>
        <taxon>Alphaproteobacteria</taxon>
        <taxon>Sphingomonadales</taxon>
        <taxon>Sphingomonadaceae</taxon>
        <taxon>Sphingopyxis</taxon>
    </lineage>
</organism>
<keyword evidence="1" id="KW-1133">Transmembrane helix</keyword>
<dbReference type="AlphaFoldDB" id="A0A0N7GSH7"/>
<name>A0A0N7GSH7_SPHMC</name>
<reference evidence="2 3" key="1">
    <citation type="journal article" date="2015" name="Genome Announc.">
        <title>Complete Genome Sequence of Polypropylene Glycol- and Polyethylene Glycol-Degrading Sphingopyxis macrogoltabida Strain EY-1.</title>
        <authorList>
            <person name="Ohtsubo Y."/>
            <person name="Nagata Y."/>
            <person name="Numata M."/>
            <person name="Tsuchikane K."/>
            <person name="Hosoyama A."/>
            <person name="Yamazoe A."/>
            <person name="Tsuda M."/>
            <person name="Fujita N."/>
            <person name="Kawai F."/>
        </authorList>
    </citation>
    <scope>NUCLEOTIDE SEQUENCE [LARGE SCALE GENOMIC DNA]</scope>
    <source>
        <strain evidence="2 3">EY-1</strain>
    </source>
</reference>
<feature type="transmembrane region" description="Helical" evidence="1">
    <location>
        <begin position="142"/>
        <end position="165"/>
    </location>
</feature>